<feature type="transmembrane region" description="Helical" evidence="11">
    <location>
        <begin position="96"/>
        <end position="118"/>
    </location>
</feature>
<dbReference type="InterPro" id="IPR000276">
    <property type="entry name" value="GPCR_Rhodpsn"/>
</dbReference>
<evidence type="ECO:0000256" key="11">
    <source>
        <dbReference type="RuleBase" id="RU363047"/>
    </source>
</evidence>
<reference evidence="13 14" key="1">
    <citation type="journal article" date="2024" name="Proc. Natl. Acad. Sci. U.S.A.">
        <title>The genetic regulatory architecture and epigenomic basis for age-related changes in rattlesnake venom.</title>
        <authorList>
            <person name="Hogan M.P."/>
            <person name="Holding M.L."/>
            <person name="Nystrom G.S."/>
            <person name="Colston T.J."/>
            <person name="Bartlett D.A."/>
            <person name="Mason A.J."/>
            <person name="Ellsworth S.A."/>
            <person name="Rautsaw R.M."/>
            <person name="Lawrence K.C."/>
            <person name="Strickland J.L."/>
            <person name="He B."/>
            <person name="Fraser P."/>
            <person name="Margres M.J."/>
            <person name="Gilbert D.M."/>
            <person name="Gibbs H.L."/>
            <person name="Parkinson C.L."/>
            <person name="Rokyta D.R."/>
        </authorList>
    </citation>
    <scope>NUCLEOTIDE SEQUENCE [LARGE SCALE GENOMIC DNA]</scope>
    <source>
        <strain evidence="13">DRR0105</strain>
    </source>
</reference>
<keyword evidence="8 10" id="KW-0675">Receptor</keyword>
<protein>
    <recommendedName>
        <fullName evidence="11">Olfactory receptor</fullName>
    </recommendedName>
</protein>
<accession>A0AAW1B558</accession>
<evidence type="ECO:0000256" key="1">
    <source>
        <dbReference type="ARBA" id="ARBA00004651"/>
    </source>
</evidence>
<dbReference type="PROSITE" id="PS00237">
    <property type="entry name" value="G_PROTEIN_RECEP_F1_1"/>
    <property type="match status" value="1"/>
</dbReference>
<gene>
    <name evidence="13" type="ORF">NXF25_020595</name>
</gene>
<dbReference type="Gene3D" id="1.20.1070.10">
    <property type="entry name" value="Rhodopsin 7-helix transmembrane proteins"/>
    <property type="match status" value="1"/>
</dbReference>
<keyword evidence="2 11" id="KW-1003">Cell membrane</keyword>
<feature type="domain" description="G-protein coupled receptors family 1 profile" evidence="12">
    <location>
        <begin position="39"/>
        <end position="288"/>
    </location>
</feature>
<feature type="transmembrane region" description="Helical" evidence="11">
    <location>
        <begin position="273"/>
        <end position="290"/>
    </location>
</feature>
<evidence type="ECO:0000256" key="2">
    <source>
        <dbReference type="ARBA" id="ARBA00022475"/>
    </source>
</evidence>
<keyword evidence="3 10" id="KW-0812">Transmembrane</keyword>
<dbReference type="PRINTS" id="PR00237">
    <property type="entry name" value="GPCRRHODOPSN"/>
</dbReference>
<evidence type="ECO:0000256" key="3">
    <source>
        <dbReference type="ARBA" id="ARBA00022692"/>
    </source>
</evidence>
<feature type="transmembrane region" description="Helical" evidence="11">
    <location>
        <begin position="20"/>
        <end position="46"/>
    </location>
</feature>
<name>A0AAW1B558_CROAD</name>
<keyword evidence="14" id="KW-1185">Reference proteome</keyword>
<keyword evidence="7 11" id="KW-0472">Membrane</keyword>
<dbReference type="CDD" id="cd15229">
    <property type="entry name" value="7tmA_OR8S1-like"/>
    <property type="match status" value="1"/>
</dbReference>
<dbReference type="GO" id="GO:0004984">
    <property type="term" value="F:olfactory receptor activity"/>
    <property type="evidence" value="ECO:0007669"/>
    <property type="project" value="InterPro"/>
</dbReference>
<dbReference type="GO" id="GO:0004930">
    <property type="term" value="F:G protein-coupled receptor activity"/>
    <property type="evidence" value="ECO:0007669"/>
    <property type="project" value="UniProtKB-KW"/>
</dbReference>
<sequence length="312" mass="35628">MENQTDSFVFLFLGLSGDPQLQIFLFLIFSIIFLITLLGNITIILIIRMDPSLSTPMYYFLTHLSFVDICYSTDIVPKMLTNFLMKQKTISFTGCISQMFFSFLLSVTDVFLLSAMAYDRYIAVCYPLHYIMIMNKVICTYLVTGAWLMGLLSATINTVPIFGLKFCGLREINHFRCELPSLLKVSCSDTFLNNEILLFSVLVFGLGSFLPTLISYIHIMTSIMKIHSAESRRKTFSTCSSHLTVLGLLYMTGMSQYMKPSSVSSITLDELFSIQYSILTPMLNPIIYSLKNEEVKKALRRIFTKKQMLDYP</sequence>
<evidence type="ECO:0000256" key="10">
    <source>
        <dbReference type="RuleBase" id="RU000688"/>
    </source>
</evidence>
<evidence type="ECO:0000313" key="14">
    <source>
        <dbReference type="Proteomes" id="UP001474421"/>
    </source>
</evidence>
<dbReference type="InterPro" id="IPR017452">
    <property type="entry name" value="GPCR_Rhodpsn_7TM"/>
</dbReference>
<evidence type="ECO:0000256" key="9">
    <source>
        <dbReference type="ARBA" id="ARBA00023224"/>
    </source>
</evidence>
<keyword evidence="4 11" id="KW-0552">Olfaction</keyword>
<dbReference type="GO" id="GO:0005886">
    <property type="term" value="C:plasma membrane"/>
    <property type="evidence" value="ECO:0007669"/>
    <property type="project" value="UniProtKB-SubCell"/>
</dbReference>
<dbReference type="SUPFAM" id="SSF81321">
    <property type="entry name" value="Family A G protein-coupled receptor-like"/>
    <property type="match status" value="1"/>
</dbReference>
<evidence type="ECO:0000259" key="12">
    <source>
        <dbReference type="PROSITE" id="PS50262"/>
    </source>
</evidence>
<evidence type="ECO:0000256" key="7">
    <source>
        <dbReference type="ARBA" id="ARBA00023136"/>
    </source>
</evidence>
<dbReference type="AlphaFoldDB" id="A0AAW1B558"/>
<dbReference type="PROSITE" id="PS50262">
    <property type="entry name" value="G_PROTEIN_RECEP_F1_2"/>
    <property type="match status" value="1"/>
</dbReference>
<evidence type="ECO:0000256" key="8">
    <source>
        <dbReference type="ARBA" id="ARBA00023170"/>
    </source>
</evidence>
<keyword evidence="9 10" id="KW-0807">Transducer</keyword>
<dbReference type="FunFam" id="1.20.1070.10:FF:000015">
    <property type="entry name" value="Olfactory receptor"/>
    <property type="match status" value="1"/>
</dbReference>
<comment type="similarity">
    <text evidence="10">Belongs to the G-protein coupled receptor 1 family.</text>
</comment>
<dbReference type="PRINTS" id="PR00245">
    <property type="entry name" value="OLFACTORYR"/>
</dbReference>
<feature type="transmembrane region" description="Helical" evidence="11">
    <location>
        <begin position="138"/>
        <end position="156"/>
    </location>
</feature>
<organism evidence="13 14">
    <name type="scientific">Crotalus adamanteus</name>
    <name type="common">Eastern diamondback rattlesnake</name>
    <dbReference type="NCBI Taxonomy" id="8729"/>
    <lineage>
        <taxon>Eukaryota</taxon>
        <taxon>Metazoa</taxon>
        <taxon>Chordata</taxon>
        <taxon>Craniata</taxon>
        <taxon>Vertebrata</taxon>
        <taxon>Euteleostomi</taxon>
        <taxon>Lepidosauria</taxon>
        <taxon>Squamata</taxon>
        <taxon>Bifurcata</taxon>
        <taxon>Unidentata</taxon>
        <taxon>Episquamata</taxon>
        <taxon>Toxicofera</taxon>
        <taxon>Serpentes</taxon>
        <taxon>Colubroidea</taxon>
        <taxon>Viperidae</taxon>
        <taxon>Crotalinae</taxon>
        <taxon>Crotalus</taxon>
    </lineage>
</organism>
<dbReference type="EMBL" id="JAOTOJ010000008">
    <property type="protein sequence ID" value="KAK9397234.1"/>
    <property type="molecule type" value="Genomic_DNA"/>
</dbReference>
<keyword evidence="5 11" id="KW-1133">Transmembrane helix</keyword>
<evidence type="ECO:0000256" key="4">
    <source>
        <dbReference type="ARBA" id="ARBA00022725"/>
    </source>
</evidence>
<evidence type="ECO:0000256" key="5">
    <source>
        <dbReference type="ARBA" id="ARBA00022989"/>
    </source>
</evidence>
<dbReference type="InterPro" id="IPR000725">
    <property type="entry name" value="Olfact_rcpt"/>
</dbReference>
<feature type="transmembrane region" description="Helical" evidence="11">
    <location>
        <begin position="58"/>
        <end position="76"/>
    </location>
</feature>
<comment type="caution">
    <text evidence="13">The sequence shown here is derived from an EMBL/GenBank/DDBJ whole genome shotgun (WGS) entry which is preliminary data.</text>
</comment>
<evidence type="ECO:0000256" key="6">
    <source>
        <dbReference type="ARBA" id="ARBA00023040"/>
    </source>
</evidence>
<dbReference type="PANTHER" id="PTHR26452">
    <property type="entry name" value="OLFACTORY RECEPTOR"/>
    <property type="match status" value="1"/>
</dbReference>
<dbReference type="InterPro" id="IPR050516">
    <property type="entry name" value="Olfactory_GPCR"/>
</dbReference>
<proteinExistence type="inferred from homology"/>
<feature type="transmembrane region" description="Helical" evidence="11">
    <location>
        <begin position="196"/>
        <end position="214"/>
    </location>
</feature>
<keyword evidence="6 10" id="KW-0297">G-protein coupled receptor</keyword>
<feature type="transmembrane region" description="Helical" evidence="11">
    <location>
        <begin position="235"/>
        <end position="253"/>
    </location>
</feature>
<comment type="subcellular location">
    <subcellularLocation>
        <location evidence="1 11">Cell membrane</location>
        <topology evidence="1 11">Multi-pass membrane protein</topology>
    </subcellularLocation>
</comment>
<keyword evidence="11" id="KW-0716">Sensory transduction</keyword>
<dbReference type="Pfam" id="PF13853">
    <property type="entry name" value="7tm_4"/>
    <property type="match status" value="1"/>
</dbReference>
<dbReference type="Proteomes" id="UP001474421">
    <property type="component" value="Unassembled WGS sequence"/>
</dbReference>
<evidence type="ECO:0000313" key="13">
    <source>
        <dbReference type="EMBL" id="KAK9397234.1"/>
    </source>
</evidence>